<dbReference type="Gene3D" id="3.40.33.10">
    <property type="entry name" value="CAP"/>
    <property type="match status" value="1"/>
</dbReference>
<name>A0A368GW37_ANCCA</name>
<evidence type="ECO:0000259" key="1">
    <source>
        <dbReference type="SMART" id="SM00198"/>
    </source>
</evidence>
<sequence>MGIDKNIWIRWQQQRLRALHAPIELATPLAQKLQLNNDNIYTKADPATNTCKCQNNFKDCIAYLCQHDYKQVGDIPTRDCTAKDGMNWDLETIAVDMHNYYRRLVATGWAMEKKGGYAPTAKDMYSVKYADCTGADTLAQDTKTKVTDCPSTAPTPDVGRSLNYYYVTRYDIPEEQLLQEVAIKKWASQVTEIGVGKENIFVQNGPVTNYANMVHDKVQNLACAIDICTKTGASAVACQYDTPPIDSDPIYQMGKPCKCTGTRKCSPLQGLCVLP</sequence>
<gene>
    <name evidence="2" type="ORF">ANCCAN_05411</name>
</gene>
<dbReference type="OrthoDB" id="5870807at2759"/>
<dbReference type="SMART" id="SM00198">
    <property type="entry name" value="SCP"/>
    <property type="match status" value="1"/>
</dbReference>
<dbReference type="AlphaFoldDB" id="A0A368GW37"/>
<evidence type="ECO:0000313" key="3">
    <source>
        <dbReference type="Proteomes" id="UP000252519"/>
    </source>
</evidence>
<dbReference type="InterPro" id="IPR035940">
    <property type="entry name" value="CAP_sf"/>
</dbReference>
<accession>A0A368GW37</accession>
<dbReference type="EMBL" id="JOJR01000045">
    <property type="protein sequence ID" value="RCN48583.1"/>
    <property type="molecule type" value="Genomic_DNA"/>
</dbReference>
<evidence type="ECO:0000313" key="2">
    <source>
        <dbReference type="EMBL" id="RCN48583.1"/>
    </source>
</evidence>
<dbReference type="SUPFAM" id="SSF55797">
    <property type="entry name" value="PR-1-like"/>
    <property type="match status" value="1"/>
</dbReference>
<keyword evidence="3" id="KW-1185">Reference proteome</keyword>
<proteinExistence type="predicted"/>
<dbReference type="Pfam" id="PF00188">
    <property type="entry name" value="CAP"/>
    <property type="match status" value="1"/>
</dbReference>
<feature type="domain" description="SCP" evidence="1">
    <location>
        <begin position="89"/>
        <end position="243"/>
    </location>
</feature>
<organism evidence="2 3">
    <name type="scientific">Ancylostoma caninum</name>
    <name type="common">Dog hookworm</name>
    <dbReference type="NCBI Taxonomy" id="29170"/>
    <lineage>
        <taxon>Eukaryota</taxon>
        <taxon>Metazoa</taxon>
        <taxon>Ecdysozoa</taxon>
        <taxon>Nematoda</taxon>
        <taxon>Chromadorea</taxon>
        <taxon>Rhabditida</taxon>
        <taxon>Rhabditina</taxon>
        <taxon>Rhabditomorpha</taxon>
        <taxon>Strongyloidea</taxon>
        <taxon>Ancylostomatidae</taxon>
        <taxon>Ancylostomatinae</taxon>
        <taxon>Ancylostoma</taxon>
    </lineage>
</organism>
<protein>
    <submittedName>
        <fullName evidence="2">SCP-like protein</fullName>
    </submittedName>
</protein>
<reference evidence="2 3" key="1">
    <citation type="submission" date="2014-10" db="EMBL/GenBank/DDBJ databases">
        <title>Draft genome of the hookworm Ancylostoma caninum.</title>
        <authorList>
            <person name="Mitreva M."/>
        </authorList>
    </citation>
    <scope>NUCLEOTIDE SEQUENCE [LARGE SCALE GENOMIC DNA]</scope>
    <source>
        <strain evidence="2 3">Baltimore</strain>
    </source>
</reference>
<dbReference type="InterPro" id="IPR014044">
    <property type="entry name" value="CAP_dom"/>
</dbReference>
<dbReference type="Proteomes" id="UP000252519">
    <property type="component" value="Unassembled WGS sequence"/>
</dbReference>
<comment type="caution">
    <text evidence="2">The sequence shown here is derived from an EMBL/GenBank/DDBJ whole genome shotgun (WGS) entry which is preliminary data.</text>
</comment>
<dbReference type="STRING" id="29170.A0A368GW37"/>
<dbReference type="CDD" id="cd05380">
    <property type="entry name" value="CAP_euk"/>
    <property type="match status" value="1"/>
</dbReference>